<dbReference type="PROSITE" id="PS51197">
    <property type="entry name" value="HTH_RRF2_2"/>
    <property type="match status" value="1"/>
</dbReference>
<dbReference type="InterPro" id="IPR000944">
    <property type="entry name" value="Tscrpt_reg_Rrf2"/>
</dbReference>
<dbReference type="InterPro" id="IPR036390">
    <property type="entry name" value="WH_DNA-bd_sf"/>
</dbReference>
<proteinExistence type="predicted"/>
<dbReference type="PROSITE" id="PS01332">
    <property type="entry name" value="HTH_RRF2_1"/>
    <property type="match status" value="1"/>
</dbReference>
<dbReference type="GO" id="GO:0003677">
    <property type="term" value="F:DNA binding"/>
    <property type="evidence" value="ECO:0007669"/>
    <property type="project" value="UniProtKB-KW"/>
</dbReference>
<accession>A0A644SWR4</accession>
<dbReference type="Pfam" id="PF02082">
    <property type="entry name" value="Rrf2"/>
    <property type="match status" value="1"/>
</dbReference>
<protein>
    <submittedName>
        <fullName evidence="2">Putative HTH-type transcriptional regulator</fullName>
    </submittedName>
</protein>
<dbReference type="AlphaFoldDB" id="A0A644SWR4"/>
<evidence type="ECO:0000256" key="1">
    <source>
        <dbReference type="ARBA" id="ARBA00023125"/>
    </source>
</evidence>
<organism evidence="2">
    <name type="scientific">bioreactor metagenome</name>
    <dbReference type="NCBI Taxonomy" id="1076179"/>
    <lineage>
        <taxon>unclassified sequences</taxon>
        <taxon>metagenomes</taxon>
        <taxon>ecological metagenomes</taxon>
    </lineage>
</organism>
<evidence type="ECO:0000313" key="2">
    <source>
        <dbReference type="EMBL" id="MPL59106.1"/>
    </source>
</evidence>
<dbReference type="SUPFAM" id="SSF46785">
    <property type="entry name" value="Winged helix' DNA-binding domain"/>
    <property type="match status" value="1"/>
</dbReference>
<gene>
    <name evidence="2" type="ORF">SDC9_04654</name>
</gene>
<dbReference type="NCBIfam" id="TIGR00738">
    <property type="entry name" value="rrf2_super"/>
    <property type="match status" value="1"/>
</dbReference>
<dbReference type="EMBL" id="VSSQ01000008">
    <property type="protein sequence ID" value="MPL59106.1"/>
    <property type="molecule type" value="Genomic_DNA"/>
</dbReference>
<sequence>MFQVPAKTQYAIRALAHLARSGGDSAARISSAQNISVKYLEGILNQLKLSGIVVSDRGRGGGYRLSRPASEILMIDIVAAMEGDLRPVECVDDSTVCSMGAFCMPRRFWLGLKDSVEGYLKSVNLGDLAEEPLVTFCGTGQKKEHDNV</sequence>
<dbReference type="Gene3D" id="1.10.10.10">
    <property type="entry name" value="Winged helix-like DNA-binding domain superfamily/Winged helix DNA-binding domain"/>
    <property type="match status" value="1"/>
</dbReference>
<dbReference type="PANTHER" id="PTHR33221">
    <property type="entry name" value="WINGED HELIX-TURN-HELIX TRANSCRIPTIONAL REGULATOR, RRF2 FAMILY"/>
    <property type="match status" value="1"/>
</dbReference>
<dbReference type="GO" id="GO:0003700">
    <property type="term" value="F:DNA-binding transcription factor activity"/>
    <property type="evidence" value="ECO:0007669"/>
    <property type="project" value="TreeGrafter"/>
</dbReference>
<dbReference type="InterPro" id="IPR036388">
    <property type="entry name" value="WH-like_DNA-bd_sf"/>
</dbReference>
<dbReference type="GO" id="GO:0005829">
    <property type="term" value="C:cytosol"/>
    <property type="evidence" value="ECO:0007669"/>
    <property type="project" value="TreeGrafter"/>
</dbReference>
<comment type="caution">
    <text evidence="2">The sequence shown here is derived from an EMBL/GenBank/DDBJ whole genome shotgun (WGS) entry which is preliminary data.</text>
</comment>
<dbReference type="InterPro" id="IPR030489">
    <property type="entry name" value="TR_Rrf2-type_CS"/>
</dbReference>
<dbReference type="PANTHER" id="PTHR33221:SF5">
    <property type="entry name" value="HTH-TYPE TRANSCRIPTIONAL REGULATOR ISCR"/>
    <property type="match status" value="1"/>
</dbReference>
<reference evidence="2" key="1">
    <citation type="submission" date="2019-08" db="EMBL/GenBank/DDBJ databases">
        <authorList>
            <person name="Kucharzyk K."/>
            <person name="Murdoch R.W."/>
            <person name="Higgins S."/>
            <person name="Loffler F."/>
        </authorList>
    </citation>
    <scope>NUCLEOTIDE SEQUENCE</scope>
</reference>
<name>A0A644SWR4_9ZZZZ</name>
<keyword evidence="1" id="KW-0238">DNA-binding</keyword>